<comment type="caution">
    <text evidence="1">The sequence shown here is derived from an EMBL/GenBank/DDBJ whole genome shotgun (WGS) entry which is preliminary data.</text>
</comment>
<gene>
    <name evidence="1" type="ORF">PHMEG_00014902</name>
</gene>
<reference evidence="2" key="1">
    <citation type="submission" date="2017-03" db="EMBL/GenBank/DDBJ databases">
        <title>Phytopthora megakarya and P. palmivora, two closely related causual agents of cacao black pod achieved similar genome size and gene model numbers by different mechanisms.</title>
        <authorList>
            <person name="Ali S."/>
            <person name="Shao J."/>
            <person name="Larry D.J."/>
            <person name="Kronmiller B."/>
            <person name="Shen D."/>
            <person name="Strem M.D."/>
            <person name="Melnick R.L."/>
            <person name="Guiltinan M.J."/>
            <person name="Tyler B.M."/>
            <person name="Meinhardt L.W."/>
            <person name="Bailey B.A."/>
        </authorList>
    </citation>
    <scope>NUCLEOTIDE SEQUENCE [LARGE SCALE GENOMIC DNA]</scope>
    <source>
        <strain evidence="2">zdho120</strain>
    </source>
</reference>
<name>A0A225W457_9STRA</name>
<dbReference type="AlphaFoldDB" id="A0A225W457"/>
<evidence type="ECO:0000313" key="2">
    <source>
        <dbReference type="Proteomes" id="UP000198211"/>
    </source>
</evidence>
<sequence>MHLLSSPPLQDEVGASVFFVTPENATRLATNNAFVTEIASMLPPNVYTIRVVPNFKGALNDLSQSDLQYVFSLPDNRFGRLAPYLDLINGMPIQVTQNVATAKGIANGTLGTLEYFHFAAGTQFQLLDYHNRTANKLTTRLCDDSSPKITLEGNPARHPPGVVSSFLYNRSLLQNDHQASGGTKWATPLLHGPAAAVLIPLWGRLGRLEGETLQSMVIMD</sequence>
<dbReference type="Proteomes" id="UP000198211">
    <property type="component" value="Unassembled WGS sequence"/>
</dbReference>
<dbReference type="OrthoDB" id="129520at2759"/>
<organism evidence="1 2">
    <name type="scientific">Phytophthora megakarya</name>
    <dbReference type="NCBI Taxonomy" id="4795"/>
    <lineage>
        <taxon>Eukaryota</taxon>
        <taxon>Sar</taxon>
        <taxon>Stramenopiles</taxon>
        <taxon>Oomycota</taxon>
        <taxon>Peronosporomycetes</taxon>
        <taxon>Peronosporales</taxon>
        <taxon>Peronosporaceae</taxon>
        <taxon>Phytophthora</taxon>
    </lineage>
</organism>
<keyword evidence="2" id="KW-1185">Reference proteome</keyword>
<evidence type="ECO:0000313" key="1">
    <source>
        <dbReference type="EMBL" id="OWZ11999.1"/>
    </source>
</evidence>
<proteinExistence type="predicted"/>
<dbReference type="EMBL" id="NBNE01001972">
    <property type="protein sequence ID" value="OWZ11999.1"/>
    <property type="molecule type" value="Genomic_DNA"/>
</dbReference>
<protein>
    <submittedName>
        <fullName evidence="1">Uncharacterized protein</fullName>
    </submittedName>
</protein>
<accession>A0A225W457</accession>